<comment type="similarity">
    <text evidence="1">Belongs to the N(4)/N(6)-methyltransferase family.</text>
</comment>
<dbReference type="GO" id="GO:0032259">
    <property type="term" value="P:methylation"/>
    <property type="evidence" value="ECO:0007669"/>
    <property type="project" value="UniProtKB-KW"/>
</dbReference>
<evidence type="ECO:0000256" key="3">
    <source>
        <dbReference type="ARBA" id="ARBA00022603"/>
    </source>
</evidence>
<comment type="catalytic activity">
    <reaction evidence="6">
        <text>a 2'-deoxyadenosine in DNA + S-adenosyl-L-methionine = an N(6)-methyl-2'-deoxyadenosine in DNA + S-adenosyl-L-homocysteine + H(+)</text>
        <dbReference type="Rhea" id="RHEA:15197"/>
        <dbReference type="Rhea" id="RHEA-COMP:12418"/>
        <dbReference type="Rhea" id="RHEA-COMP:12419"/>
        <dbReference type="ChEBI" id="CHEBI:15378"/>
        <dbReference type="ChEBI" id="CHEBI:57856"/>
        <dbReference type="ChEBI" id="CHEBI:59789"/>
        <dbReference type="ChEBI" id="CHEBI:90615"/>
        <dbReference type="ChEBI" id="CHEBI:90616"/>
        <dbReference type="EC" id="2.1.1.72"/>
    </reaction>
</comment>
<accession>A0A6N6VXK2</accession>
<evidence type="ECO:0000313" key="8">
    <source>
        <dbReference type="EMBL" id="KAB8039233.1"/>
    </source>
</evidence>
<evidence type="ECO:0000256" key="6">
    <source>
        <dbReference type="ARBA" id="ARBA00047942"/>
    </source>
</evidence>
<dbReference type="Proteomes" id="UP000437748">
    <property type="component" value="Unassembled WGS sequence"/>
</dbReference>
<dbReference type="InterPro" id="IPR029063">
    <property type="entry name" value="SAM-dependent_MTases_sf"/>
</dbReference>
<feature type="binding site" evidence="7">
    <location>
        <position position="25"/>
    </location>
    <ligand>
        <name>S-adenosyl-L-methionine</name>
        <dbReference type="ChEBI" id="CHEBI:59789"/>
    </ligand>
</feature>
<dbReference type="AlphaFoldDB" id="A0A6N6VXK2"/>
<evidence type="ECO:0000256" key="5">
    <source>
        <dbReference type="ARBA" id="ARBA00022691"/>
    </source>
</evidence>
<feature type="binding site" evidence="7">
    <location>
        <position position="74"/>
    </location>
    <ligand>
        <name>S-adenosyl-L-methionine</name>
        <dbReference type="ChEBI" id="CHEBI:59789"/>
    </ligand>
</feature>
<gene>
    <name evidence="8" type="ORF">GCL60_07850</name>
</gene>
<dbReference type="PANTHER" id="PTHR30481:SF3">
    <property type="entry name" value="DNA ADENINE METHYLASE"/>
    <property type="match status" value="1"/>
</dbReference>
<dbReference type="Pfam" id="PF02086">
    <property type="entry name" value="MethyltransfD12"/>
    <property type="match status" value="1"/>
</dbReference>
<dbReference type="EC" id="2.1.1.72" evidence="2"/>
<dbReference type="InterPro" id="IPR012263">
    <property type="entry name" value="M_m6A_EcoRV"/>
</dbReference>
<dbReference type="GO" id="GO:0009007">
    <property type="term" value="F:site-specific DNA-methyltransferase (adenine-specific) activity"/>
    <property type="evidence" value="ECO:0007669"/>
    <property type="project" value="UniProtKB-EC"/>
</dbReference>
<dbReference type="OrthoDB" id="9805629at2"/>
<dbReference type="Gene3D" id="3.40.50.150">
    <property type="entry name" value="Vaccinia Virus protein VP39"/>
    <property type="match status" value="1"/>
</dbReference>
<dbReference type="PRINTS" id="PR00505">
    <property type="entry name" value="D12N6MTFRASE"/>
</dbReference>
<dbReference type="GO" id="GO:0009307">
    <property type="term" value="P:DNA restriction-modification system"/>
    <property type="evidence" value="ECO:0007669"/>
    <property type="project" value="InterPro"/>
</dbReference>
<feature type="binding site" evidence="7">
    <location>
        <position position="214"/>
    </location>
    <ligand>
        <name>S-adenosyl-L-methionine</name>
        <dbReference type="ChEBI" id="CHEBI:59789"/>
    </ligand>
</feature>
<proteinExistence type="inferred from homology"/>
<dbReference type="SUPFAM" id="SSF53335">
    <property type="entry name" value="S-adenosyl-L-methionine-dependent methyltransferases"/>
    <property type="match status" value="1"/>
</dbReference>
<reference evidence="8 9" key="1">
    <citation type="submission" date="2019-10" db="EMBL/GenBank/DDBJ databases">
        <title>New species of Slilvanegrellaceae.</title>
        <authorList>
            <person name="Pitt A."/>
            <person name="Hahn M.W."/>
        </authorList>
    </citation>
    <scope>NUCLEOTIDE SEQUENCE [LARGE SCALE GENOMIC DNA]</scope>
    <source>
        <strain evidence="8 9">SP-Ram-0.45-NSY-1</strain>
    </source>
</reference>
<dbReference type="EMBL" id="WFLM01000003">
    <property type="protein sequence ID" value="KAB8039233.1"/>
    <property type="molecule type" value="Genomic_DNA"/>
</dbReference>
<evidence type="ECO:0000256" key="1">
    <source>
        <dbReference type="ARBA" id="ARBA00006594"/>
    </source>
</evidence>
<dbReference type="GO" id="GO:0043565">
    <property type="term" value="F:sequence-specific DNA binding"/>
    <property type="evidence" value="ECO:0007669"/>
    <property type="project" value="TreeGrafter"/>
</dbReference>
<dbReference type="GO" id="GO:1904047">
    <property type="term" value="F:S-adenosyl-L-methionine binding"/>
    <property type="evidence" value="ECO:0007669"/>
    <property type="project" value="TreeGrafter"/>
</dbReference>
<name>A0A6N6VXK2_9BACT</name>
<dbReference type="PIRSF" id="PIRSF000398">
    <property type="entry name" value="M_m6A_EcoRV"/>
    <property type="match status" value="1"/>
</dbReference>
<dbReference type="GO" id="GO:0006298">
    <property type="term" value="P:mismatch repair"/>
    <property type="evidence" value="ECO:0007669"/>
    <property type="project" value="TreeGrafter"/>
</dbReference>
<dbReference type="InterPro" id="IPR023095">
    <property type="entry name" value="Ade_MeTrfase_dom_2"/>
</dbReference>
<organism evidence="8 9">
    <name type="scientific">Silvanigrella paludirubra</name>
    <dbReference type="NCBI Taxonomy" id="2499159"/>
    <lineage>
        <taxon>Bacteria</taxon>
        <taxon>Pseudomonadati</taxon>
        <taxon>Bdellovibrionota</taxon>
        <taxon>Oligoflexia</taxon>
        <taxon>Silvanigrellales</taxon>
        <taxon>Silvanigrellaceae</taxon>
        <taxon>Silvanigrella</taxon>
    </lineage>
</organism>
<keyword evidence="9" id="KW-1185">Reference proteome</keyword>
<feature type="binding site" evidence="7">
    <location>
        <position position="21"/>
    </location>
    <ligand>
        <name>S-adenosyl-L-methionine</name>
        <dbReference type="ChEBI" id="CHEBI:59789"/>
    </ligand>
</feature>
<dbReference type="Gene3D" id="1.10.1020.10">
    <property type="entry name" value="Adenine-specific Methyltransferase, Domain 2"/>
    <property type="match status" value="1"/>
</dbReference>
<dbReference type="InterPro" id="IPR012327">
    <property type="entry name" value="MeTrfase_D12"/>
</dbReference>
<protein>
    <recommendedName>
        <fullName evidence="2">site-specific DNA-methyltransferase (adenine-specific)</fullName>
        <ecNumber evidence="2">2.1.1.72</ecNumber>
    </recommendedName>
</protein>
<evidence type="ECO:0000256" key="2">
    <source>
        <dbReference type="ARBA" id="ARBA00011900"/>
    </source>
</evidence>
<keyword evidence="3 8" id="KW-0489">Methyltransferase</keyword>
<comment type="caution">
    <text evidence="8">The sequence shown here is derived from an EMBL/GenBank/DDBJ whole genome shotgun (WGS) entry which is preliminary data.</text>
</comment>
<keyword evidence="4 8" id="KW-0808">Transferase</keyword>
<keyword evidence="5" id="KW-0949">S-adenosyl-L-methionine</keyword>
<dbReference type="PANTHER" id="PTHR30481">
    <property type="entry name" value="DNA ADENINE METHYLASE"/>
    <property type="match status" value="1"/>
</dbReference>
<evidence type="ECO:0000313" key="9">
    <source>
        <dbReference type="Proteomes" id="UP000437748"/>
    </source>
</evidence>
<evidence type="ECO:0000256" key="7">
    <source>
        <dbReference type="PIRSR" id="PIRSR000398-1"/>
    </source>
</evidence>
<dbReference type="NCBIfam" id="TIGR00571">
    <property type="entry name" value="dam"/>
    <property type="match status" value="1"/>
</dbReference>
<evidence type="ECO:0000256" key="4">
    <source>
        <dbReference type="ARBA" id="ARBA00022679"/>
    </source>
</evidence>
<sequence length="310" mass="35534">MSSLIKPSPEILAIAKPVLKWAGGKTQLLPVLSANYPKNLGTKIKKYIEPFFGGGAVFFDLYNSNLINESIIMDANPELILLYKTIKEQPDQLVEVLYKIQKKYLSLNESEKEKLYYEVRDDFNSKRNSKYNEVNPLRASQIIFMNRTCFNGLFRVNSKGGFNVPHGNYKNPKILDSENIYAVSKSFQIAEILQGDFEDITLKIKSDDVFIYYDPPYRPLNETSNFNAYTGIFDDSHQIRLAKVFKNLDQKGVNQMLSNSDPMSATGDNFFDLLYKDFNISRVEAKRMINSIATKRGKVFELLITNYNAN</sequence>